<keyword evidence="3" id="KW-1185">Reference proteome</keyword>
<dbReference type="EMBL" id="JAVFHQ010000006">
    <property type="protein sequence ID" value="KAK4548923.1"/>
    <property type="molecule type" value="Genomic_DNA"/>
</dbReference>
<dbReference type="PANTHER" id="PTHR38436:SF3">
    <property type="entry name" value="CARBOXYMETHYLENEBUTENOLIDASE-RELATED"/>
    <property type="match status" value="1"/>
</dbReference>
<dbReference type="AlphaFoldDB" id="A0AAV9JTB2"/>
<proteinExistence type="predicted"/>
<dbReference type="SUPFAM" id="SSF54427">
    <property type="entry name" value="NTF2-like"/>
    <property type="match status" value="1"/>
</dbReference>
<dbReference type="Gene3D" id="3.10.450.50">
    <property type="match status" value="1"/>
</dbReference>
<name>A0AAV9JTB2_9PEZI</name>
<gene>
    <name evidence="2" type="ORF">LTR36_008696</name>
</gene>
<evidence type="ECO:0008006" key="4">
    <source>
        <dbReference type="Google" id="ProtNLM"/>
    </source>
</evidence>
<dbReference type="InterPro" id="IPR032710">
    <property type="entry name" value="NTF2-like_dom_sf"/>
</dbReference>
<dbReference type="GO" id="GO:0030638">
    <property type="term" value="P:polyketide metabolic process"/>
    <property type="evidence" value="ECO:0007669"/>
    <property type="project" value="InterPro"/>
</dbReference>
<evidence type="ECO:0000256" key="1">
    <source>
        <dbReference type="SAM" id="MobiDB-lite"/>
    </source>
</evidence>
<organism evidence="2 3">
    <name type="scientific">Oleoguttula mirabilis</name>
    <dbReference type="NCBI Taxonomy" id="1507867"/>
    <lineage>
        <taxon>Eukaryota</taxon>
        <taxon>Fungi</taxon>
        <taxon>Dikarya</taxon>
        <taxon>Ascomycota</taxon>
        <taxon>Pezizomycotina</taxon>
        <taxon>Dothideomycetes</taxon>
        <taxon>Dothideomycetidae</taxon>
        <taxon>Mycosphaerellales</taxon>
        <taxon>Teratosphaeriaceae</taxon>
        <taxon>Oleoguttula</taxon>
    </lineage>
</organism>
<dbReference type="PANTHER" id="PTHR38436">
    <property type="entry name" value="POLYKETIDE CYCLASE SNOAL-LIKE DOMAIN"/>
    <property type="match status" value="1"/>
</dbReference>
<comment type="caution">
    <text evidence="2">The sequence shown here is derived from an EMBL/GenBank/DDBJ whole genome shotgun (WGS) entry which is preliminary data.</text>
</comment>
<sequence>MPPRLHVTAEDDEFDETILQHFREEGFDATYLPYGNDKKAYIDELKHLADDLELGESYAVVAYGDAAAACLEAHIKPHPHLAATIAYYPTTIPNPKTKYPTHLEVLCHLAANQGFAPAFRSYVYQGVDAGFAEHDLDEFNKVAASLAWTRTLGTLRKAFKIDVDLEGIWEEHVRLEFATKNPAATMATMVAEPYVNHIPTLTGGIGQKDLFLFYRDYFIPRNPPSLRMKLVSRTIGVDRVVDEMIVSFKHTQEVPWMLPDVPATDKVVHVALVSVVCIRGGKLCHEHIYWDQASVLVQTGLLDPKLVPEAMKRKGLKRLPVYGAETVAKVLDESSQPSNDLISSWKLRPKGDPGALPNRPKPAANGGKAKG</sequence>
<evidence type="ECO:0000313" key="3">
    <source>
        <dbReference type="Proteomes" id="UP001324427"/>
    </source>
</evidence>
<dbReference type="InterPro" id="IPR009959">
    <property type="entry name" value="Cyclase_SnoaL-like"/>
</dbReference>
<evidence type="ECO:0000313" key="2">
    <source>
        <dbReference type="EMBL" id="KAK4548923.1"/>
    </source>
</evidence>
<accession>A0AAV9JTB2</accession>
<protein>
    <recommendedName>
        <fullName evidence="4">Dienelactone hydrolase</fullName>
    </recommendedName>
</protein>
<reference evidence="2 3" key="1">
    <citation type="submission" date="2021-11" db="EMBL/GenBank/DDBJ databases">
        <title>Black yeast isolated from Biological Soil Crust.</title>
        <authorList>
            <person name="Kurbessoian T."/>
        </authorList>
    </citation>
    <scope>NUCLEOTIDE SEQUENCE [LARGE SCALE GENOMIC DNA]</scope>
    <source>
        <strain evidence="2 3">CCFEE 5522</strain>
    </source>
</reference>
<feature type="region of interest" description="Disordered" evidence="1">
    <location>
        <begin position="334"/>
        <end position="371"/>
    </location>
</feature>
<dbReference type="Proteomes" id="UP001324427">
    <property type="component" value="Unassembled WGS sequence"/>
</dbReference>